<keyword evidence="3" id="KW-1185">Reference proteome</keyword>
<evidence type="ECO:0000259" key="1">
    <source>
        <dbReference type="Pfam" id="PF19054"/>
    </source>
</evidence>
<dbReference type="InterPro" id="IPR043917">
    <property type="entry name" value="DUF5753"/>
</dbReference>
<accession>A0A1C4YUK0</accession>
<gene>
    <name evidence="2" type="ORF">GA0070564_104407</name>
</gene>
<dbReference type="OrthoDB" id="3458445at2"/>
<proteinExistence type="predicted"/>
<dbReference type="Pfam" id="PF13560">
    <property type="entry name" value="HTH_31"/>
    <property type="match status" value="1"/>
</dbReference>
<dbReference type="GO" id="GO:0003677">
    <property type="term" value="F:DNA binding"/>
    <property type="evidence" value="ECO:0007669"/>
    <property type="project" value="InterPro"/>
</dbReference>
<evidence type="ECO:0000313" key="2">
    <source>
        <dbReference type="EMBL" id="SCF24459.1"/>
    </source>
</evidence>
<name>A0A1C4YUK0_9ACTN</name>
<dbReference type="InterPro" id="IPR010982">
    <property type="entry name" value="Lambda_DNA-bd_dom_sf"/>
</dbReference>
<sequence>MTMVPAESGPATGPTVLRMLLGAQLRRLRETAGVTREGAGWEIRSSESKISRMELGRVGFKERDVSDLLTLYGVKDPDERAALLKLARDANSPGWWHRYGDVLPAWFQSYLGLEAAAALIRTYEVQFVPGLLQTADYARAVVLLGHPSATPDELDRRVGLRIQRQELLRRSDPPQLWAVVDEAALRRPIGGPAVMRGQITALIEATRSPNVRLQVIPFDAGGHAAAGGAFTILRFGDQDLPDIVYIEQLTSAIYLDKREDLDFYALAMERLCVEAEPPERTPEILGRLLAERYPG</sequence>
<reference evidence="3" key="1">
    <citation type="submission" date="2016-06" db="EMBL/GenBank/DDBJ databases">
        <authorList>
            <person name="Varghese N."/>
            <person name="Submissions Spin"/>
        </authorList>
    </citation>
    <scope>NUCLEOTIDE SEQUENCE [LARGE SCALE GENOMIC DNA]</scope>
    <source>
        <strain evidence="3">DSM 44830</strain>
    </source>
</reference>
<organism evidence="2 3">
    <name type="scientific">Micromonospora mirobrigensis</name>
    <dbReference type="NCBI Taxonomy" id="262898"/>
    <lineage>
        <taxon>Bacteria</taxon>
        <taxon>Bacillati</taxon>
        <taxon>Actinomycetota</taxon>
        <taxon>Actinomycetes</taxon>
        <taxon>Micromonosporales</taxon>
        <taxon>Micromonosporaceae</taxon>
        <taxon>Micromonospora</taxon>
    </lineage>
</organism>
<dbReference type="SUPFAM" id="SSF47413">
    <property type="entry name" value="lambda repressor-like DNA-binding domains"/>
    <property type="match status" value="1"/>
</dbReference>
<dbReference type="EMBL" id="FMCX01000004">
    <property type="protein sequence ID" value="SCF24459.1"/>
    <property type="molecule type" value="Genomic_DNA"/>
</dbReference>
<protein>
    <submittedName>
        <fullName evidence="2">Helix-turn-helix domain-containing protein</fullName>
    </submittedName>
</protein>
<dbReference type="Proteomes" id="UP000199504">
    <property type="component" value="Unassembled WGS sequence"/>
</dbReference>
<dbReference type="RefSeq" id="WP_091609511.1">
    <property type="nucleotide sequence ID" value="NZ_FMCX01000004.1"/>
</dbReference>
<dbReference type="STRING" id="262898.GA0070564_104407"/>
<dbReference type="InterPro" id="IPR001387">
    <property type="entry name" value="Cro/C1-type_HTH"/>
</dbReference>
<dbReference type="Pfam" id="PF19054">
    <property type="entry name" value="DUF5753"/>
    <property type="match status" value="1"/>
</dbReference>
<dbReference type="CDD" id="cd00093">
    <property type="entry name" value="HTH_XRE"/>
    <property type="match status" value="1"/>
</dbReference>
<feature type="domain" description="DUF5753" evidence="1">
    <location>
        <begin position="107"/>
        <end position="285"/>
    </location>
</feature>
<evidence type="ECO:0000313" key="3">
    <source>
        <dbReference type="Proteomes" id="UP000199504"/>
    </source>
</evidence>
<dbReference type="AlphaFoldDB" id="A0A1C4YUK0"/>